<dbReference type="Gene3D" id="3.90.1150.10">
    <property type="entry name" value="Aspartate Aminotransferase, domain 1"/>
    <property type="match status" value="1"/>
</dbReference>
<dbReference type="EMBL" id="CP070608">
    <property type="protein sequence ID" value="QSE97273.1"/>
    <property type="molecule type" value="Genomic_DNA"/>
</dbReference>
<evidence type="ECO:0000256" key="3">
    <source>
        <dbReference type="ARBA" id="ARBA00010008"/>
    </source>
</evidence>
<evidence type="ECO:0000256" key="5">
    <source>
        <dbReference type="ARBA" id="ARBA00022898"/>
    </source>
</evidence>
<accession>A0A974WF33</accession>
<proteinExistence type="inferred from homology"/>
<dbReference type="GO" id="GO:0008483">
    <property type="term" value="F:transaminase activity"/>
    <property type="evidence" value="ECO:0007669"/>
    <property type="project" value="UniProtKB-KW"/>
</dbReference>
<dbReference type="AlphaFoldDB" id="A0A974WF33"/>
<keyword evidence="9" id="KW-1185">Reference proteome</keyword>
<feature type="domain" description="Aminotransferase class I/classII large" evidence="7">
    <location>
        <begin position="29"/>
        <end position="368"/>
    </location>
</feature>
<sequence>MTLPKKLTDQLNKRKQNNSIRSLKTTNGLVDFSSNDYLGLSRNETLKAKVERQSKNLNLGSTGSRLLSGNSAIAEETEAFLTEQFSAESCLILNSGYLANLAVISSIPQKGDTIIYDELVHASIKDGMRLSLANKKSFKHNDLADLKKRLDLAEGDRYVVIESAYSMDGDFAPLKDVIDICEKHKARLILDEAHTTGLYGRKGGGLSEELKLEDKIFCRVFTFGKAIGCHGAAIAGSKDLITYLINFARPFIYTTALPDHSYISIKEGFNHILKSNEPRVQLFNNVEFYNDLFEEKLNTKFSRVSNDHPIQTILISGNNNVKNAAATLQKSGFDVRPILSPTVKEGQERLRICLHSFNTEDEIYNLVATLANL</sequence>
<evidence type="ECO:0000256" key="2">
    <source>
        <dbReference type="ARBA" id="ARBA00005189"/>
    </source>
</evidence>
<evidence type="ECO:0000313" key="9">
    <source>
        <dbReference type="Proteomes" id="UP000662783"/>
    </source>
</evidence>
<keyword evidence="5 6" id="KW-0663">Pyridoxal phosphate</keyword>
<dbReference type="InterPro" id="IPR004839">
    <property type="entry name" value="Aminotransferase_I/II_large"/>
</dbReference>
<name>A0A974WF33_9BACT</name>
<evidence type="ECO:0000256" key="4">
    <source>
        <dbReference type="ARBA" id="ARBA00022679"/>
    </source>
</evidence>
<dbReference type="InterPro" id="IPR050087">
    <property type="entry name" value="AON_synthase_class-II"/>
</dbReference>
<dbReference type="InterPro" id="IPR015421">
    <property type="entry name" value="PyrdxlP-dep_Trfase_major"/>
</dbReference>
<comment type="pathway">
    <text evidence="2">Lipid metabolism.</text>
</comment>
<comment type="similarity">
    <text evidence="3">Belongs to the class-II pyridoxal-phosphate-dependent aminotransferase family. BioF subfamily.</text>
</comment>
<dbReference type="PANTHER" id="PTHR13693">
    <property type="entry name" value="CLASS II AMINOTRANSFERASE/8-AMINO-7-OXONONANOATE SYNTHASE"/>
    <property type="match status" value="1"/>
</dbReference>
<dbReference type="RefSeq" id="WP_205721784.1">
    <property type="nucleotide sequence ID" value="NZ_CP070608.1"/>
</dbReference>
<protein>
    <submittedName>
        <fullName evidence="8">Pyridoxal phosphate-dependent aminotransferase family protein</fullName>
    </submittedName>
</protein>
<evidence type="ECO:0000256" key="1">
    <source>
        <dbReference type="ARBA" id="ARBA00001933"/>
    </source>
</evidence>
<gene>
    <name evidence="8" type="ORF">JR347_17040</name>
</gene>
<dbReference type="InterPro" id="IPR015424">
    <property type="entry name" value="PyrdxlP-dep_Trfase"/>
</dbReference>
<dbReference type="InterPro" id="IPR001917">
    <property type="entry name" value="Aminotrans_II_pyridoxalP_BS"/>
</dbReference>
<keyword evidence="8" id="KW-0032">Aminotransferase</keyword>
<evidence type="ECO:0000259" key="7">
    <source>
        <dbReference type="Pfam" id="PF00155"/>
    </source>
</evidence>
<reference evidence="8" key="1">
    <citation type="submission" date="2021-02" db="EMBL/GenBank/DDBJ databases">
        <title>Fulvivirga sp. S481 isolated from sea water.</title>
        <authorList>
            <person name="Bae S.S."/>
            <person name="Baek K."/>
        </authorList>
    </citation>
    <scope>NUCLEOTIDE SEQUENCE</scope>
    <source>
        <strain evidence="8">S481</strain>
    </source>
</reference>
<dbReference type="KEGG" id="fuv:JR347_17040"/>
<comment type="cofactor">
    <cofactor evidence="1 6">
        <name>pyridoxal 5'-phosphate</name>
        <dbReference type="ChEBI" id="CHEBI:597326"/>
    </cofactor>
</comment>
<dbReference type="Pfam" id="PF00155">
    <property type="entry name" value="Aminotran_1_2"/>
    <property type="match status" value="1"/>
</dbReference>
<dbReference type="InterPro" id="IPR015422">
    <property type="entry name" value="PyrdxlP-dep_Trfase_small"/>
</dbReference>
<dbReference type="Gene3D" id="3.40.640.10">
    <property type="entry name" value="Type I PLP-dependent aspartate aminotransferase-like (Major domain)"/>
    <property type="match status" value="1"/>
</dbReference>
<dbReference type="GO" id="GO:0030170">
    <property type="term" value="F:pyridoxal phosphate binding"/>
    <property type="evidence" value="ECO:0007669"/>
    <property type="project" value="InterPro"/>
</dbReference>
<dbReference type="PANTHER" id="PTHR13693:SF77">
    <property type="entry name" value="8-AMINO-7-OXONONANOATE SYNTHASE"/>
    <property type="match status" value="1"/>
</dbReference>
<evidence type="ECO:0000256" key="6">
    <source>
        <dbReference type="RuleBase" id="RU003693"/>
    </source>
</evidence>
<dbReference type="Proteomes" id="UP000662783">
    <property type="component" value="Chromosome"/>
</dbReference>
<dbReference type="PROSITE" id="PS00599">
    <property type="entry name" value="AA_TRANSFER_CLASS_2"/>
    <property type="match status" value="1"/>
</dbReference>
<dbReference type="SUPFAM" id="SSF53383">
    <property type="entry name" value="PLP-dependent transferases"/>
    <property type="match status" value="1"/>
</dbReference>
<organism evidence="8 9">
    <name type="scientific">Fulvivirga lutea</name>
    <dbReference type="NCBI Taxonomy" id="2810512"/>
    <lineage>
        <taxon>Bacteria</taxon>
        <taxon>Pseudomonadati</taxon>
        <taxon>Bacteroidota</taxon>
        <taxon>Cytophagia</taxon>
        <taxon>Cytophagales</taxon>
        <taxon>Fulvivirgaceae</taxon>
        <taxon>Fulvivirga</taxon>
    </lineage>
</organism>
<evidence type="ECO:0000313" key="8">
    <source>
        <dbReference type="EMBL" id="QSE97273.1"/>
    </source>
</evidence>
<keyword evidence="4" id="KW-0808">Transferase</keyword>